<comment type="similarity">
    <text evidence="5">Belongs to the class-II pyridoxal-phosphate-dependent aminotransferase family. MalY/PatB cystathionine beta-lyase subfamily.</text>
</comment>
<evidence type="ECO:0000256" key="3">
    <source>
        <dbReference type="ARBA" id="ARBA00022898"/>
    </source>
</evidence>
<evidence type="ECO:0000256" key="4">
    <source>
        <dbReference type="ARBA" id="ARBA00023239"/>
    </source>
</evidence>
<dbReference type="SUPFAM" id="SSF53383">
    <property type="entry name" value="PLP-dependent transferases"/>
    <property type="match status" value="1"/>
</dbReference>
<dbReference type="EC" id="4.4.1.13" evidence="2"/>
<dbReference type="Gene3D" id="3.90.1150.10">
    <property type="entry name" value="Aspartate Aminotransferase, domain 1"/>
    <property type="match status" value="1"/>
</dbReference>
<keyword evidence="7" id="KW-0032">Aminotransferase</keyword>
<accession>A0A735A4A9</accession>
<keyword evidence="4" id="KW-0456">Lyase</keyword>
<dbReference type="PANTHER" id="PTHR43525">
    <property type="entry name" value="PROTEIN MALY"/>
    <property type="match status" value="1"/>
</dbReference>
<dbReference type="InterPro" id="IPR051798">
    <property type="entry name" value="Class-II_PLP-Dep_Aminotrans"/>
</dbReference>
<dbReference type="EMBL" id="DAASRP010000009">
    <property type="protein sequence ID" value="HAE6741730.1"/>
    <property type="molecule type" value="Genomic_DNA"/>
</dbReference>
<proteinExistence type="inferred from homology"/>
<evidence type="ECO:0000313" key="7">
    <source>
        <dbReference type="EMBL" id="HAE6741730.1"/>
    </source>
</evidence>
<dbReference type="PANTHER" id="PTHR43525:SF1">
    <property type="entry name" value="PROTEIN MALY"/>
    <property type="match status" value="1"/>
</dbReference>
<evidence type="ECO:0000256" key="2">
    <source>
        <dbReference type="ARBA" id="ARBA00012224"/>
    </source>
</evidence>
<organism evidence="7">
    <name type="scientific">Salmonella newport</name>
    <dbReference type="NCBI Taxonomy" id="108619"/>
    <lineage>
        <taxon>Bacteria</taxon>
        <taxon>Pseudomonadati</taxon>
        <taxon>Pseudomonadota</taxon>
        <taxon>Gammaproteobacteria</taxon>
        <taxon>Enterobacterales</taxon>
        <taxon>Enterobacteriaceae</taxon>
        <taxon>Salmonella</taxon>
    </lineage>
</organism>
<keyword evidence="7" id="KW-0808">Transferase</keyword>
<reference evidence="7" key="1">
    <citation type="journal article" date="2018" name="Genome Biol.">
        <title>SKESA: strategic k-mer extension for scrupulous assemblies.</title>
        <authorList>
            <person name="Souvorov A."/>
            <person name="Agarwala R."/>
            <person name="Lipman D.J."/>
        </authorList>
    </citation>
    <scope>NUCLEOTIDE SEQUENCE</scope>
    <source>
        <strain evidence="7">10-4660</strain>
    </source>
</reference>
<dbReference type="CDD" id="cd00609">
    <property type="entry name" value="AAT_like"/>
    <property type="match status" value="1"/>
</dbReference>
<comment type="cofactor">
    <cofactor evidence="1">
        <name>pyridoxal 5'-phosphate</name>
        <dbReference type="ChEBI" id="CHEBI:597326"/>
    </cofactor>
</comment>
<name>A0A735A4A9_SALNE</name>
<protein>
    <recommendedName>
        <fullName evidence="2">cysteine-S-conjugate beta-lyase</fullName>
        <ecNumber evidence="2">4.4.1.13</ecNumber>
    </recommendedName>
</protein>
<gene>
    <name evidence="7" type="ORF">G4K95_002049</name>
</gene>
<dbReference type="InterPro" id="IPR015421">
    <property type="entry name" value="PyrdxlP-dep_Trfase_major"/>
</dbReference>
<dbReference type="GO" id="GO:0030170">
    <property type="term" value="F:pyridoxal phosphate binding"/>
    <property type="evidence" value="ECO:0007669"/>
    <property type="project" value="InterPro"/>
</dbReference>
<feature type="domain" description="Aminotransferase class I/classII large" evidence="6">
    <location>
        <begin position="31"/>
        <end position="380"/>
    </location>
</feature>
<dbReference type="GO" id="GO:0008483">
    <property type="term" value="F:transaminase activity"/>
    <property type="evidence" value="ECO:0007669"/>
    <property type="project" value="UniProtKB-KW"/>
</dbReference>
<keyword evidence="3" id="KW-0663">Pyridoxal phosphate</keyword>
<dbReference type="InterPro" id="IPR004839">
    <property type="entry name" value="Aminotransferase_I/II_large"/>
</dbReference>
<dbReference type="Pfam" id="PF00155">
    <property type="entry name" value="Aminotran_1_2"/>
    <property type="match status" value="1"/>
</dbReference>
<dbReference type="InterPro" id="IPR027619">
    <property type="entry name" value="C-S_lyase_PatB-like"/>
</dbReference>
<evidence type="ECO:0000259" key="6">
    <source>
        <dbReference type="Pfam" id="PF00155"/>
    </source>
</evidence>
<dbReference type="Gene3D" id="3.40.640.10">
    <property type="entry name" value="Type I PLP-dependent aspartate aminotransferase-like (Major domain)"/>
    <property type="match status" value="1"/>
</dbReference>
<reference evidence="7" key="2">
    <citation type="submission" date="2018-07" db="EMBL/GenBank/DDBJ databases">
        <authorList>
            <consortium name="NCBI Pathogen Detection Project"/>
        </authorList>
    </citation>
    <scope>NUCLEOTIDE SEQUENCE</scope>
    <source>
        <strain evidence="7">10-4660</strain>
    </source>
</reference>
<dbReference type="AlphaFoldDB" id="A0A735A4A9"/>
<dbReference type="GO" id="GO:0047804">
    <property type="term" value="F:cysteine-S-conjugate beta-lyase activity"/>
    <property type="evidence" value="ECO:0007669"/>
    <property type="project" value="UniProtKB-EC"/>
</dbReference>
<dbReference type="InterPro" id="IPR015424">
    <property type="entry name" value="PyrdxlP-dep_Trfase"/>
</dbReference>
<evidence type="ECO:0000256" key="1">
    <source>
        <dbReference type="ARBA" id="ARBA00001933"/>
    </source>
</evidence>
<sequence length="388" mass="43905">MLSTYDKKIDRKNTSSMKWAGIKDGETIAVGVADMDFMTSDAVVAEVKKVAEKGVFGYSIIQEGYYSSFIRWCNKRYNWQVKEEWLSYTPGVIAGMGGAVRAFSEVGDHVIFQTPAFYLLNELTVTNDRIPVSNPLVLKDGKYHIDFDDLEEKAKHPKAKIFMLCNPQNPSCRVYTKEELTKIADICLKNDVLIVSDEVHCDMVYQPHKHIPIASLSQEIADITVTCLSPTKTFNMAGLQTSVNVISNENLRAKFAKELLSRDSKRPNIFANVGFKAAYEKGEEWLDNTLEYIKGNVDFVIKYIESNIPEMNVIYPEGTYLIWIDCSQTKIKGSDLKSYFLENANVLVSAGSEYGENCANFIRINPACPREVLVEVMDRINHSLHLIR</sequence>
<dbReference type="InterPro" id="IPR015422">
    <property type="entry name" value="PyrdxlP-dep_Trfase_small"/>
</dbReference>
<evidence type="ECO:0000256" key="5">
    <source>
        <dbReference type="ARBA" id="ARBA00037974"/>
    </source>
</evidence>
<dbReference type="NCBIfam" id="TIGR04350">
    <property type="entry name" value="C_S_lyase_PatB"/>
    <property type="match status" value="1"/>
</dbReference>
<comment type="caution">
    <text evidence="7">The sequence shown here is derived from an EMBL/GenBank/DDBJ whole genome shotgun (WGS) entry which is preliminary data.</text>
</comment>